<evidence type="ECO:0000313" key="1">
    <source>
        <dbReference type="EMBL" id="KAF2434949.1"/>
    </source>
</evidence>
<reference evidence="1" key="1">
    <citation type="journal article" date="2020" name="Stud. Mycol.">
        <title>101 Dothideomycetes genomes: a test case for predicting lifestyles and emergence of pathogens.</title>
        <authorList>
            <person name="Haridas S."/>
            <person name="Albert R."/>
            <person name="Binder M."/>
            <person name="Bloem J."/>
            <person name="Labutti K."/>
            <person name="Salamov A."/>
            <person name="Andreopoulos B."/>
            <person name="Baker S."/>
            <person name="Barry K."/>
            <person name="Bills G."/>
            <person name="Bluhm B."/>
            <person name="Cannon C."/>
            <person name="Castanera R."/>
            <person name="Culley D."/>
            <person name="Daum C."/>
            <person name="Ezra D."/>
            <person name="Gonzalez J."/>
            <person name="Henrissat B."/>
            <person name="Kuo A."/>
            <person name="Liang C."/>
            <person name="Lipzen A."/>
            <person name="Lutzoni F."/>
            <person name="Magnuson J."/>
            <person name="Mondo S."/>
            <person name="Nolan M."/>
            <person name="Ohm R."/>
            <person name="Pangilinan J."/>
            <person name="Park H.-J."/>
            <person name="Ramirez L."/>
            <person name="Alfaro M."/>
            <person name="Sun H."/>
            <person name="Tritt A."/>
            <person name="Yoshinaga Y."/>
            <person name="Zwiers L.-H."/>
            <person name="Turgeon B."/>
            <person name="Goodwin S."/>
            <person name="Spatafora J."/>
            <person name="Crous P."/>
            <person name="Grigoriev I."/>
        </authorList>
    </citation>
    <scope>NUCLEOTIDE SEQUENCE</scope>
    <source>
        <strain evidence="1">CBS 130266</strain>
    </source>
</reference>
<accession>A0A9P4NYT8</accession>
<dbReference type="AlphaFoldDB" id="A0A9P4NYT8"/>
<dbReference type="EMBL" id="MU007014">
    <property type="protein sequence ID" value="KAF2434949.1"/>
    <property type="molecule type" value="Genomic_DNA"/>
</dbReference>
<name>A0A9P4NYT8_9PEZI</name>
<proteinExistence type="predicted"/>
<keyword evidence="2" id="KW-1185">Reference proteome</keyword>
<dbReference type="Proteomes" id="UP000800235">
    <property type="component" value="Unassembled WGS sequence"/>
</dbReference>
<protein>
    <submittedName>
        <fullName evidence="1">Uncharacterized protein</fullName>
    </submittedName>
</protein>
<gene>
    <name evidence="1" type="ORF">EJ08DRAFT_692857</name>
</gene>
<sequence>MALDTSQTPWLERPGPTYSWDLAPPTGSFWEDIGWRAATTFTCRYSSDELDSLELDSSLPKLEKLELLKSLLERRLAKMENSVAPTQLKVADRPIWHGLHYSITMFDGFLGRHDLAAEGYKNLTANADGKPNTGACQAVAIELYNQKNFAEAEDYGAKGLEGMRENYGIDSPPGQGMLRQMVRDHGSAGKV</sequence>
<comment type="caution">
    <text evidence="1">The sequence shown here is derived from an EMBL/GenBank/DDBJ whole genome shotgun (WGS) entry which is preliminary data.</text>
</comment>
<organism evidence="1 2">
    <name type="scientific">Tothia fuscella</name>
    <dbReference type="NCBI Taxonomy" id="1048955"/>
    <lineage>
        <taxon>Eukaryota</taxon>
        <taxon>Fungi</taxon>
        <taxon>Dikarya</taxon>
        <taxon>Ascomycota</taxon>
        <taxon>Pezizomycotina</taxon>
        <taxon>Dothideomycetes</taxon>
        <taxon>Pleosporomycetidae</taxon>
        <taxon>Venturiales</taxon>
        <taxon>Cylindrosympodiaceae</taxon>
        <taxon>Tothia</taxon>
    </lineage>
</organism>
<evidence type="ECO:0000313" key="2">
    <source>
        <dbReference type="Proteomes" id="UP000800235"/>
    </source>
</evidence>